<evidence type="ECO:0000256" key="3">
    <source>
        <dbReference type="RuleBase" id="RU000363"/>
    </source>
</evidence>
<reference evidence="4 5" key="1">
    <citation type="submission" date="2007-01" db="EMBL/GenBank/DDBJ databases">
        <authorList>
            <person name="Haygood M."/>
            <person name="Podell S."/>
            <person name="Anderson C."/>
            <person name="Hopkinson B."/>
            <person name="Roe K."/>
            <person name="Barbeau K."/>
            <person name="Gaasterland T."/>
            <person name="Ferriera S."/>
            <person name="Johnson J."/>
            <person name="Kravitz S."/>
            <person name="Beeson K."/>
            <person name="Sutton G."/>
            <person name="Rogers Y.-H."/>
            <person name="Friedman R."/>
            <person name="Frazier M."/>
            <person name="Venter J.C."/>
        </authorList>
    </citation>
    <scope>NUCLEOTIDE SEQUENCE [LARGE SCALE GENOMIC DNA]</scope>
    <source>
        <strain evidence="4 5">ATCC 23134</strain>
    </source>
</reference>
<dbReference type="PANTHER" id="PTHR42901:SF1">
    <property type="entry name" value="ALCOHOL DEHYDROGENASE"/>
    <property type="match status" value="1"/>
</dbReference>
<dbReference type="EMBL" id="AAWS01000077">
    <property type="protein sequence ID" value="EAY24228.1"/>
    <property type="molecule type" value="Genomic_DNA"/>
</dbReference>
<evidence type="ECO:0000256" key="1">
    <source>
        <dbReference type="ARBA" id="ARBA00006484"/>
    </source>
</evidence>
<dbReference type="PIRSF" id="PIRSF000126">
    <property type="entry name" value="11-beta-HSD1"/>
    <property type="match status" value="1"/>
</dbReference>
<name>A1ZZI2_MICM2</name>
<dbReference type="PRINTS" id="PR00081">
    <property type="entry name" value="GDHRDH"/>
</dbReference>
<comment type="similarity">
    <text evidence="1 3">Belongs to the short-chain dehydrogenases/reductases (SDR) family.</text>
</comment>
<evidence type="ECO:0000256" key="2">
    <source>
        <dbReference type="ARBA" id="ARBA00023002"/>
    </source>
</evidence>
<dbReference type="Pfam" id="PF00106">
    <property type="entry name" value="adh_short"/>
    <property type="match status" value="1"/>
</dbReference>
<dbReference type="AlphaFoldDB" id="A1ZZI2"/>
<protein>
    <submittedName>
        <fullName evidence="4">Short-chain dehydrogenase</fullName>
    </submittedName>
</protein>
<dbReference type="InterPro" id="IPR020904">
    <property type="entry name" value="Sc_DH/Rdtase_CS"/>
</dbReference>
<gene>
    <name evidence="4" type="ORF">M23134_01002</name>
</gene>
<dbReference type="InterPro" id="IPR036291">
    <property type="entry name" value="NAD(P)-bd_dom_sf"/>
</dbReference>
<dbReference type="CDD" id="cd05233">
    <property type="entry name" value="SDR_c"/>
    <property type="match status" value="1"/>
</dbReference>
<dbReference type="Proteomes" id="UP000004095">
    <property type="component" value="Unassembled WGS sequence"/>
</dbReference>
<dbReference type="PROSITE" id="PS00061">
    <property type="entry name" value="ADH_SHORT"/>
    <property type="match status" value="1"/>
</dbReference>
<dbReference type="GO" id="GO:0016491">
    <property type="term" value="F:oxidoreductase activity"/>
    <property type="evidence" value="ECO:0007669"/>
    <property type="project" value="UniProtKB-KW"/>
</dbReference>
<dbReference type="Gene3D" id="3.40.50.720">
    <property type="entry name" value="NAD(P)-binding Rossmann-like Domain"/>
    <property type="match status" value="1"/>
</dbReference>
<accession>A1ZZI2</accession>
<dbReference type="eggNOG" id="COG0300">
    <property type="taxonomic scope" value="Bacteria"/>
</dbReference>
<dbReference type="PANTHER" id="PTHR42901">
    <property type="entry name" value="ALCOHOL DEHYDROGENASE"/>
    <property type="match status" value="1"/>
</dbReference>
<sequence length="264" mass="29538">MKTVLITGGSSGIGYEMSRLFARDGYRLLWVAKPPEELSEAQARLEQEFAGVETHSLAKDLSVNTAAREVYNWTHTQGWTVDVLVNNAGFATYGNFETIDMDKELAMIGVNVTNVLLLTRYFLVDMLARDAGKIMNISSGVSYEAMPKMATYAGSKAFVRLMSQSLHEELKHRKSKVQVTTVCPSAIKNTRFQSTAGMQKVRTFSSIATATPQEVAKDAYRGLLKGKRLVITGAKYRLNKVISQWVPKALTRWVIRKEMEEISR</sequence>
<evidence type="ECO:0000313" key="5">
    <source>
        <dbReference type="Proteomes" id="UP000004095"/>
    </source>
</evidence>
<dbReference type="InterPro" id="IPR002347">
    <property type="entry name" value="SDR_fam"/>
</dbReference>
<dbReference type="RefSeq" id="WP_002705280.1">
    <property type="nucleotide sequence ID" value="NZ_AAWS01000077.1"/>
</dbReference>
<proteinExistence type="inferred from homology"/>
<evidence type="ECO:0000313" key="4">
    <source>
        <dbReference type="EMBL" id="EAY24228.1"/>
    </source>
</evidence>
<dbReference type="PRINTS" id="PR00080">
    <property type="entry name" value="SDRFAMILY"/>
</dbReference>
<organism evidence="4 5">
    <name type="scientific">Microscilla marina ATCC 23134</name>
    <dbReference type="NCBI Taxonomy" id="313606"/>
    <lineage>
        <taxon>Bacteria</taxon>
        <taxon>Pseudomonadati</taxon>
        <taxon>Bacteroidota</taxon>
        <taxon>Cytophagia</taxon>
        <taxon>Cytophagales</taxon>
        <taxon>Microscillaceae</taxon>
        <taxon>Microscilla</taxon>
    </lineage>
</organism>
<keyword evidence="2" id="KW-0560">Oxidoreductase</keyword>
<keyword evidence="5" id="KW-1185">Reference proteome</keyword>
<dbReference type="SUPFAM" id="SSF51735">
    <property type="entry name" value="NAD(P)-binding Rossmann-fold domains"/>
    <property type="match status" value="1"/>
</dbReference>
<dbReference type="OrthoDB" id="9808814at2"/>
<comment type="caution">
    <text evidence="4">The sequence shown here is derived from an EMBL/GenBank/DDBJ whole genome shotgun (WGS) entry which is preliminary data.</text>
</comment>